<dbReference type="EMBL" id="JBEWLZ010000001">
    <property type="protein sequence ID" value="MET1488777.1"/>
    <property type="molecule type" value="Genomic_DNA"/>
</dbReference>
<proteinExistence type="inferred from homology"/>
<keyword evidence="3" id="KW-1185">Reference proteome</keyword>
<organism evidence="2 3">
    <name type="scientific">Uliginosibacterium paludis</name>
    <dbReference type="NCBI Taxonomy" id="1615952"/>
    <lineage>
        <taxon>Bacteria</taxon>
        <taxon>Pseudomonadati</taxon>
        <taxon>Pseudomonadota</taxon>
        <taxon>Betaproteobacteria</taxon>
        <taxon>Rhodocyclales</taxon>
        <taxon>Zoogloeaceae</taxon>
        <taxon>Uliginosibacterium</taxon>
    </lineage>
</organism>
<evidence type="ECO:0000256" key="1">
    <source>
        <dbReference type="ARBA" id="ARBA00007378"/>
    </source>
</evidence>
<dbReference type="SUPFAM" id="SSF82784">
    <property type="entry name" value="OsmC-like"/>
    <property type="match status" value="1"/>
</dbReference>
<name>A0ABV2CMP7_9RHOO</name>
<dbReference type="InterPro" id="IPR015946">
    <property type="entry name" value="KH_dom-like_a/b"/>
</dbReference>
<gene>
    <name evidence="2" type="ORF">ABVT11_02975</name>
</gene>
<evidence type="ECO:0000313" key="2">
    <source>
        <dbReference type="EMBL" id="MET1488777.1"/>
    </source>
</evidence>
<dbReference type="Pfam" id="PF02566">
    <property type="entry name" value="OsmC"/>
    <property type="match status" value="1"/>
</dbReference>
<evidence type="ECO:0000313" key="3">
    <source>
        <dbReference type="Proteomes" id="UP001548590"/>
    </source>
</evidence>
<comment type="caution">
    <text evidence="2">The sequence shown here is derived from an EMBL/GenBank/DDBJ whole genome shotgun (WGS) entry which is preliminary data.</text>
</comment>
<dbReference type="InterPro" id="IPR036102">
    <property type="entry name" value="OsmC/Ohrsf"/>
</dbReference>
<dbReference type="Gene3D" id="3.30.300.20">
    <property type="match status" value="1"/>
</dbReference>
<accession>A0ABV2CMP7</accession>
<dbReference type="PANTHER" id="PTHR33797">
    <property type="entry name" value="ORGANIC HYDROPEROXIDE RESISTANCE PROTEIN-LIKE"/>
    <property type="match status" value="1"/>
</dbReference>
<dbReference type="Gene3D" id="2.20.25.10">
    <property type="match status" value="1"/>
</dbReference>
<protein>
    <submittedName>
        <fullName evidence="2">Ohr family peroxiredoxin</fullName>
    </submittedName>
</protein>
<dbReference type="RefSeq" id="WP_345927193.1">
    <property type="nucleotide sequence ID" value="NZ_JBDIVF010000003.1"/>
</dbReference>
<dbReference type="InterPro" id="IPR019953">
    <property type="entry name" value="OHR"/>
</dbReference>
<dbReference type="InterPro" id="IPR003718">
    <property type="entry name" value="OsmC/Ohr_fam"/>
</dbReference>
<comment type="similarity">
    <text evidence="1">Belongs to the OsmC/Ohr family.</text>
</comment>
<reference evidence="2 3" key="1">
    <citation type="submission" date="2024-07" db="EMBL/GenBank/DDBJ databases">
        <title>Uliginosibacterium paludis KCTC:42655.</title>
        <authorList>
            <person name="Kim M.K."/>
        </authorList>
    </citation>
    <scope>NUCLEOTIDE SEQUENCE [LARGE SCALE GENOMIC DNA]</scope>
    <source>
        <strain evidence="2 3">KCTC 42655</strain>
    </source>
</reference>
<dbReference type="PANTHER" id="PTHR33797:SF2">
    <property type="entry name" value="ORGANIC HYDROPEROXIDE RESISTANCE PROTEIN-LIKE"/>
    <property type="match status" value="1"/>
</dbReference>
<dbReference type="NCBIfam" id="TIGR03561">
    <property type="entry name" value="organ_hyd_perox"/>
    <property type="match status" value="1"/>
</dbReference>
<dbReference type="Proteomes" id="UP001548590">
    <property type="component" value="Unassembled WGS sequence"/>
</dbReference>
<sequence>MDLIYKTRVFSQGGRNGRVQSEDGRLKVDLAQPAELGGTKPGANPEQLFAAAYAACFENSVRHIIRADRLPVKGCMVEAEVSLYKNFEDAYRLSLSFATILHGIDQVTADSLVERALKVCPYTDATKNNVSVKAVAILEAPAEA</sequence>